<sequence length="144" mass="17132">MSIEDRRIFNMLMLVPRSPDDLHVRRSSRALELNPERAPDDERLPPLSHFQAIARPPIDPVTERSLIAGSWLEGRVEKILKYEHEADWEREEKVQIFSFRDTWAIGGPLAGIQIYEISQLMFGKYVEPMWYLDSQHCYWYEREQ</sequence>
<name>A0ABR3J0H7_9AGAR</name>
<comment type="caution">
    <text evidence="1">The sequence shown here is derived from an EMBL/GenBank/DDBJ whole genome shotgun (WGS) entry which is preliminary data.</text>
</comment>
<proteinExistence type="predicted"/>
<dbReference type="Proteomes" id="UP001556367">
    <property type="component" value="Unassembled WGS sequence"/>
</dbReference>
<accession>A0ABR3J0H7</accession>
<gene>
    <name evidence="1" type="ORF">HGRIS_009226</name>
</gene>
<protein>
    <submittedName>
        <fullName evidence="1">Uncharacterized protein</fullName>
    </submittedName>
</protein>
<reference evidence="2" key="1">
    <citation type="submission" date="2024-06" db="EMBL/GenBank/DDBJ databases">
        <title>Multi-omics analyses provide insights into the biosynthesis of the anticancer antibiotic pleurotin in Hohenbuehelia grisea.</title>
        <authorList>
            <person name="Weaver J.A."/>
            <person name="Alberti F."/>
        </authorList>
    </citation>
    <scope>NUCLEOTIDE SEQUENCE [LARGE SCALE GENOMIC DNA]</scope>
    <source>
        <strain evidence="2">T-177</strain>
    </source>
</reference>
<evidence type="ECO:0000313" key="1">
    <source>
        <dbReference type="EMBL" id="KAL0949145.1"/>
    </source>
</evidence>
<organism evidence="1 2">
    <name type="scientific">Hohenbuehelia grisea</name>
    <dbReference type="NCBI Taxonomy" id="104357"/>
    <lineage>
        <taxon>Eukaryota</taxon>
        <taxon>Fungi</taxon>
        <taxon>Dikarya</taxon>
        <taxon>Basidiomycota</taxon>
        <taxon>Agaricomycotina</taxon>
        <taxon>Agaricomycetes</taxon>
        <taxon>Agaricomycetidae</taxon>
        <taxon>Agaricales</taxon>
        <taxon>Pleurotineae</taxon>
        <taxon>Pleurotaceae</taxon>
        <taxon>Hohenbuehelia</taxon>
    </lineage>
</organism>
<dbReference type="EMBL" id="JASNQZ010000012">
    <property type="protein sequence ID" value="KAL0949145.1"/>
    <property type="molecule type" value="Genomic_DNA"/>
</dbReference>
<evidence type="ECO:0000313" key="2">
    <source>
        <dbReference type="Proteomes" id="UP001556367"/>
    </source>
</evidence>
<keyword evidence="2" id="KW-1185">Reference proteome</keyword>